<evidence type="ECO:0000313" key="2">
    <source>
        <dbReference type="EMBL" id="RRT36729.1"/>
    </source>
</evidence>
<name>A0A426XB62_ENSVE</name>
<feature type="region of interest" description="Disordered" evidence="1">
    <location>
        <begin position="68"/>
        <end position="94"/>
    </location>
</feature>
<gene>
    <name evidence="2" type="ORF">B296_00053341</name>
</gene>
<reference evidence="2 3" key="1">
    <citation type="journal article" date="2014" name="Agronomy (Basel)">
        <title>A Draft Genome Sequence for Ensete ventricosum, the Drought-Tolerant Tree Against Hunger.</title>
        <authorList>
            <person name="Harrison J."/>
            <person name="Moore K.A."/>
            <person name="Paszkiewicz K."/>
            <person name="Jones T."/>
            <person name="Grant M."/>
            <person name="Ambacheew D."/>
            <person name="Muzemil S."/>
            <person name="Studholme D.J."/>
        </authorList>
    </citation>
    <scope>NUCLEOTIDE SEQUENCE [LARGE SCALE GENOMIC DNA]</scope>
</reference>
<sequence length="289" mass="31536">MVISTETPSRPPDPVAGSAAAATTEATSARGETQDSLLHKLSFPILKTWGSRRAVRCMSVNGKREIVAGAEPRSEASESRTRAQESDCGGDPGIEEVREKLLVHLREAADRMKLVVPLPTKGRGGDAEPPPAPASEVSMDSEDNSSKAPAARPWNLRTRRRAARVPMGTERHLSGPPPGAAERPKFSISLTREEIEEDIYAVTGCRARRRPRKRARVVQKQLDVLGVYPVKEGIFFLMLVAALFSLSCWSPGYGCRRSPSTPTGFLIRGKALLFPSCMHRVEPCKARCL</sequence>
<feature type="compositionally biased region" description="Low complexity" evidence="1">
    <location>
        <begin position="16"/>
        <end position="31"/>
    </location>
</feature>
<evidence type="ECO:0000313" key="3">
    <source>
        <dbReference type="Proteomes" id="UP000287651"/>
    </source>
</evidence>
<dbReference type="EMBL" id="AMZH03023198">
    <property type="protein sequence ID" value="RRT36729.1"/>
    <property type="molecule type" value="Genomic_DNA"/>
</dbReference>
<protein>
    <submittedName>
        <fullName evidence="2">Uncharacterized protein</fullName>
    </submittedName>
</protein>
<dbReference type="Pfam" id="PF07797">
    <property type="entry name" value="DUF1639"/>
    <property type="match status" value="1"/>
</dbReference>
<feature type="region of interest" description="Disordered" evidence="1">
    <location>
        <begin position="1"/>
        <end position="34"/>
    </location>
</feature>
<accession>A0A426XB62</accession>
<dbReference type="Proteomes" id="UP000287651">
    <property type="component" value="Unassembled WGS sequence"/>
</dbReference>
<dbReference type="PANTHER" id="PTHR33130">
    <property type="entry name" value="PUTATIVE (DUF1639)-RELATED"/>
    <property type="match status" value="1"/>
</dbReference>
<proteinExistence type="predicted"/>
<dbReference type="PANTHER" id="PTHR33130:SF86">
    <property type="entry name" value="OS01G0132500 PROTEIN"/>
    <property type="match status" value="1"/>
</dbReference>
<dbReference type="InterPro" id="IPR012438">
    <property type="entry name" value="DUF1639"/>
</dbReference>
<dbReference type="AlphaFoldDB" id="A0A426XB62"/>
<organism evidence="2 3">
    <name type="scientific">Ensete ventricosum</name>
    <name type="common">Abyssinian banana</name>
    <name type="synonym">Musa ensete</name>
    <dbReference type="NCBI Taxonomy" id="4639"/>
    <lineage>
        <taxon>Eukaryota</taxon>
        <taxon>Viridiplantae</taxon>
        <taxon>Streptophyta</taxon>
        <taxon>Embryophyta</taxon>
        <taxon>Tracheophyta</taxon>
        <taxon>Spermatophyta</taxon>
        <taxon>Magnoliopsida</taxon>
        <taxon>Liliopsida</taxon>
        <taxon>Zingiberales</taxon>
        <taxon>Musaceae</taxon>
        <taxon>Ensete</taxon>
    </lineage>
</organism>
<feature type="region of interest" description="Disordered" evidence="1">
    <location>
        <begin position="164"/>
        <end position="184"/>
    </location>
</feature>
<comment type="caution">
    <text evidence="2">The sequence shown here is derived from an EMBL/GenBank/DDBJ whole genome shotgun (WGS) entry which is preliminary data.</text>
</comment>
<feature type="compositionally biased region" description="Basic and acidic residues" evidence="1">
    <location>
        <begin position="68"/>
        <end position="85"/>
    </location>
</feature>
<evidence type="ECO:0000256" key="1">
    <source>
        <dbReference type="SAM" id="MobiDB-lite"/>
    </source>
</evidence>
<feature type="region of interest" description="Disordered" evidence="1">
    <location>
        <begin position="118"/>
        <end position="152"/>
    </location>
</feature>